<dbReference type="RefSeq" id="WP_173942570.1">
    <property type="nucleotide sequence ID" value="NZ_CBCSCD010000001.1"/>
</dbReference>
<keyword evidence="3" id="KW-1185">Reference proteome</keyword>
<proteinExistence type="predicted"/>
<evidence type="ECO:0000313" key="3">
    <source>
        <dbReference type="Proteomes" id="UP000500806"/>
    </source>
</evidence>
<protein>
    <recommendedName>
        <fullName evidence="4">MetA-pathway of phenol degradation</fullName>
    </recommendedName>
</protein>
<feature type="signal peptide" evidence="1">
    <location>
        <begin position="1"/>
        <end position="26"/>
    </location>
</feature>
<feature type="chain" id="PRO_5026961478" description="MetA-pathway of phenol degradation" evidence="1">
    <location>
        <begin position="27"/>
        <end position="313"/>
    </location>
</feature>
<dbReference type="KEGG" id="pani:DCO16_04680"/>
<accession>A0A6M9PUH9</accession>
<evidence type="ECO:0008006" key="4">
    <source>
        <dbReference type="Google" id="ProtNLM"/>
    </source>
</evidence>
<dbReference type="EMBL" id="CP028941">
    <property type="protein sequence ID" value="QKM62415.1"/>
    <property type="molecule type" value="Genomic_DNA"/>
</dbReference>
<evidence type="ECO:0000256" key="1">
    <source>
        <dbReference type="SAM" id="SignalP"/>
    </source>
</evidence>
<evidence type="ECO:0000313" key="2">
    <source>
        <dbReference type="EMBL" id="QKM62415.1"/>
    </source>
</evidence>
<reference evidence="2 3" key="1">
    <citation type="submission" date="2018-04" db="EMBL/GenBank/DDBJ databases">
        <title>Polynucleobacter sp. LimPoW16 genome.</title>
        <authorList>
            <person name="Hahn M.W."/>
        </authorList>
    </citation>
    <scope>NUCLEOTIDE SEQUENCE [LARGE SCALE GENOMIC DNA]</scope>
    <source>
        <strain evidence="2 3">LimPoW16</strain>
    </source>
</reference>
<organism evidence="2 3">
    <name type="scientific">Polynucleobacter antarcticus</name>
    <dbReference type="NCBI Taxonomy" id="1743162"/>
    <lineage>
        <taxon>Bacteria</taxon>
        <taxon>Pseudomonadati</taxon>
        <taxon>Pseudomonadota</taxon>
        <taxon>Betaproteobacteria</taxon>
        <taxon>Burkholderiales</taxon>
        <taxon>Burkholderiaceae</taxon>
        <taxon>Polynucleobacter</taxon>
    </lineage>
</organism>
<sequence>MNITQRVLLPLFFAGVTSLSATHVFAQGAVTVNGASATKAEDLRSIGGAVIPATNIRSQSATPPADSGNSAVDIAKKLANPIANMISVPFQYEFSRGIGRNQGGSEQTLLLQPVAPFDLGGGDSFIVRPIIAGVREVSIESRPGQSFSGYGIASVTLESFYAPNTRSSWIWGIGPYAVSPSGNSGKFGSQQTGAGVTAVVINRDGPWTYGLLGYQSWSVGGNPTFGTQNNLFGEPVVSYTNKDAWTFSANMQAQYNYDARRTSNPLYAGVSKVHIFDGVPISFGAGPIYYVSNTPGGPSGWGARATVTLVILK</sequence>
<name>A0A6M9PUH9_9BURK</name>
<keyword evidence="1" id="KW-0732">Signal</keyword>
<dbReference type="Proteomes" id="UP000500806">
    <property type="component" value="Chromosome"/>
</dbReference>
<dbReference type="AlphaFoldDB" id="A0A6M9PUH9"/>
<gene>
    <name evidence="2" type="ORF">DCO16_04680</name>
</gene>